<dbReference type="Proteomes" id="UP000031982">
    <property type="component" value="Unassembled WGS sequence"/>
</dbReference>
<protein>
    <submittedName>
        <fullName evidence="1">Uncharacterized protein</fullName>
    </submittedName>
</protein>
<evidence type="ECO:0000313" key="1">
    <source>
        <dbReference type="EMBL" id="KIL74232.1"/>
    </source>
</evidence>
<reference evidence="1 2" key="1">
    <citation type="submission" date="2015-01" db="EMBL/GenBank/DDBJ databases">
        <title>Genome Assembly of Bacillus badius MTCC 1458.</title>
        <authorList>
            <person name="Verma A."/>
            <person name="Khatri I."/>
            <person name="Mual P."/>
            <person name="Subramanian S."/>
            <person name="Krishnamurthi S."/>
        </authorList>
    </citation>
    <scope>NUCLEOTIDE SEQUENCE [LARGE SCALE GENOMIC DNA]</scope>
    <source>
        <strain evidence="1 2">MTCC 1458</strain>
    </source>
</reference>
<comment type="caution">
    <text evidence="1">The sequence shown here is derived from an EMBL/GenBank/DDBJ whole genome shotgun (WGS) entry which is preliminary data.</text>
</comment>
<sequence length="59" mass="7088">MKHKKDMKVVVHIGPEFEKRKEMMYDVIGDFLRKELEENPKLLEDYEEQKKILVTINPG</sequence>
<gene>
    <name evidence="1" type="ORF">SD77_2887</name>
</gene>
<dbReference type="EMBL" id="JXLP01000024">
    <property type="protein sequence ID" value="KIL74232.1"/>
    <property type="molecule type" value="Genomic_DNA"/>
</dbReference>
<keyword evidence="2" id="KW-1185">Reference proteome</keyword>
<dbReference type="RefSeq" id="WP_041114494.1">
    <property type="nucleotide sequence ID" value="NZ_JARTHD010000027.1"/>
</dbReference>
<proteinExistence type="predicted"/>
<evidence type="ECO:0000313" key="2">
    <source>
        <dbReference type="Proteomes" id="UP000031982"/>
    </source>
</evidence>
<accession>A0ABR5APG7</accession>
<organism evidence="1 2">
    <name type="scientific">Bacillus badius</name>
    <dbReference type="NCBI Taxonomy" id="1455"/>
    <lineage>
        <taxon>Bacteria</taxon>
        <taxon>Bacillati</taxon>
        <taxon>Bacillota</taxon>
        <taxon>Bacilli</taxon>
        <taxon>Bacillales</taxon>
        <taxon>Bacillaceae</taxon>
        <taxon>Pseudobacillus</taxon>
    </lineage>
</organism>
<name>A0ABR5APG7_BACBA</name>